<dbReference type="AlphaFoldDB" id="U5DA16"/>
<evidence type="ECO:0000259" key="1">
    <source>
        <dbReference type="Pfam" id="PF13649"/>
    </source>
</evidence>
<dbReference type="Gene3D" id="3.40.50.150">
    <property type="entry name" value="Vaccinia Virus protein VP39"/>
    <property type="match status" value="1"/>
</dbReference>
<dbReference type="GO" id="GO:0032259">
    <property type="term" value="P:methylation"/>
    <property type="evidence" value="ECO:0007669"/>
    <property type="project" value="UniProtKB-KW"/>
</dbReference>
<dbReference type="InterPro" id="IPR029063">
    <property type="entry name" value="SAM-dependent_MTases_sf"/>
</dbReference>
<dbReference type="GO" id="GO:0008168">
    <property type="term" value="F:methyltransferase activity"/>
    <property type="evidence" value="ECO:0007669"/>
    <property type="project" value="UniProtKB-KW"/>
</dbReference>
<proteinExistence type="predicted"/>
<feature type="domain" description="Methyltransferase" evidence="1">
    <location>
        <begin position="47"/>
        <end position="138"/>
    </location>
</feature>
<dbReference type="PANTHER" id="PTHR43591">
    <property type="entry name" value="METHYLTRANSFERASE"/>
    <property type="match status" value="1"/>
</dbReference>
<dbReference type="RefSeq" id="WP_022606983.1">
    <property type="nucleotide sequence ID" value="NZ_ASSJ01000049.1"/>
</dbReference>
<dbReference type="Pfam" id="PF13649">
    <property type="entry name" value="Methyltransf_25"/>
    <property type="match status" value="1"/>
</dbReference>
<evidence type="ECO:0000313" key="3">
    <source>
        <dbReference type="Proteomes" id="UP000016960"/>
    </source>
</evidence>
<keyword evidence="2" id="KW-0808">Transferase</keyword>
<dbReference type="PANTHER" id="PTHR43591:SF24">
    <property type="entry name" value="2-METHOXY-6-POLYPRENYL-1,4-BENZOQUINOL METHYLASE, MITOCHONDRIAL"/>
    <property type="match status" value="1"/>
</dbReference>
<accession>U5DA16</accession>
<dbReference type="InParanoid" id="U5DA16"/>
<name>U5DA16_9CHRO</name>
<evidence type="ECO:0000313" key="2">
    <source>
        <dbReference type="EMBL" id="ERN41428.1"/>
    </source>
</evidence>
<organism evidence="2 3">
    <name type="scientific">Rubidibacter lacunae KORDI 51-2</name>
    <dbReference type="NCBI Taxonomy" id="582515"/>
    <lineage>
        <taxon>Bacteria</taxon>
        <taxon>Bacillati</taxon>
        <taxon>Cyanobacteriota</taxon>
        <taxon>Cyanophyceae</taxon>
        <taxon>Oscillatoriophycideae</taxon>
        <taxon>Chroococcales</taxon>
        <taxon>Aphanothecaceae</taxon>
        <taxon>Rubidibacter</taxon>
    </lineage>
</organism>
<gene>
    <name evidence="2" type="ORF">KR51_00019980</name>
</gene>
<comment type="caution">
    <text evidence="2">The sequence shown here is derived from an EMBL/GenBank/DDBJ whole genome shotgun (WGS) entry which is preliminary data.</text>
</comment>
<keyword evidence="2" id="KW-0830">Ubiquinone</keyword>
<keyword evidence="2" id="KW-0489">Methyltransferase</keyword>
<dbReference type="SUPFAM" id="SSF53335">
    <property type="entry name" value="S-adenosyl-L-methionine-dependent methyltransferases"/>
    <property type="match status" value="1"/>
</dbReference>
<dbReference type="OrthoDB" id="529208at2"/>
<dbReference type="CDD" id="cd02440">
    <property type="entry name" value="AdoMet_MTases"/>
    <property type="match status" value="1"/>
</dbReference>
<keyword evidence="3" id="KW-1185">Reference proteome</keyword>
<reference evidence="2 3" key="1">
    <citation type="submission" date="2013-05" db="EMBL/GenBank/DDBJ databases">
        <title>Draft genome sequence of Rubidibacter lacunae KORDI 51-2.</title>
        <authorList>
            <person name="Choi D.H."/>
            <person name="Noh J.H."/>
            <person name="Kwon K.-K."/>
            <person name="Lee J.-H."/>
            <person name="Ryu J.-Y."/>
        </authorList>
    </citation>
    <scope>NUCLEOTIDE SEQUENCE [LARGE SCALE GENOMIC DNA]</scope>
    <source>
        <strain evidence="2 3">KORDI 51-2</strain>
    </source>
</reference>
<dbReference type="FunCoup" id="U5DA16">
    <property type="interactions" value="45"/>
</dbReference>
<dbReference type="InterPro" id="IPR041698">
    <property type="entry name" value="Methyltransf_25"/>
</dbReference>
<protein>
    <submittedName>
        <fullName evidence="2">Methylase involved in ubiquinone/menaquinone biosynthesis</fullName>
    </submittedName>
</protein>
<dbReference type="STRING" id="582515.KR51_00019980"/>
<dbReference type="EMBL" id="ASSJ01000049">
    <property type="protein sequence ID" value="ERN41428.1"/>
    <property type="molecule type" value="Genomic_DNA"/>
</dbReference>
<sequence length="213" mass="24516">MSFNRDRNAVIQQYAKLAREYDSRWSSYIRATTDATIERIPPLPGAVLDVGCGTGTLILRLLDEFPRSDVIGVDASLEMLELARSRLPTRVKLQQCWAESLPFNDDSFDTVVSCNMFHYIRQPSIALDEMLRVLRPNGTLVITDWCDDFITCKLCDIYLRWFDPSHFRMYGLSQCRALLEAARASQIQLEKYKVTWLWGLMTATARKQSSITF</sequence>
<dbReference type="Proteomes" id="UP000016960">
    <property type="component" value="Unassembled WGS sequence"/>
</dbReference>
<dbReference type="eggNOG" id="COG2226">
    <property type="taxonomic scope" value="Bacteria"/>
</dbReference>